<comment type="subcellular location">
    <subcellularLocation>
        <location evidence="1">Membrane</location>
        <topology evidence="1">Multi-pass membrane protein</topology>
    </subcellularLocation>
</comment>
<proteinExistence type="predicted"/>
<name>A0A816ATF8_ADIRI</name>
<dbReference type="AlphaFoldDB" id="A0A816ATF8"/>
<organism evidence="10 11">
    <name type="scientific">Adineta ricciae</name>
    <name type="common">Rotifer</name>
    <dbReference type="NCBI Taxonomy" id="249248"/>
    <lineage>
        <taxon>Eukaryota</taxon>
        <taxon>Metazoa</taxon>
        <taxon>Spiralia</taxon>
        <taxon>Gnathifera</taxon>
        <taxon>Rotifera</taxon>
        <taxon>Eurotatoria</taxon>
        <taxon>Bdelloidea</taxon>
        <taxon>Adinetida</taxon>
        <taxon>Adinetidae</taxon>
        <taxon>Adineta</taxon>
    </lineage>
</organism>
<comment type="caution">
    <text evidence="10">The sequence shown here is derived from an EMBL/GenBank/DDBJ whole genome shotgun (WGS) entry which is preliminary data.</text>
</comment>
<feature type="domain" description="G-protein coupled receptors family 1 profile" evidence="9">
    <location>
        <begin position="26"/>
        <end position="291"/>
    </location>
</feature>
<evidence type="ECO:0000259" key="9">
    <source>
        <dbReference type="PROSITE" id="PS50262"/>
    </source>
</evidence>
<evidence type="ECO:0000256" key="7">
    <source>
        <dbReference type="ARBA" id="ARBA00023224"/>
    </source>
</evidence>
<dbReference type="Pfam" id="PF00001">
    <property type="entry name" value="7tm_1"/>
    <property type="match status" value="1"/>
</dbReference>
<feature type="transmembrane region" description="Helical" evidence="8">
    <location>
        <begin position="270"/>
        <end position="293"/>
    </location>
</feature>
<sequence length="341" mass="40105">MNQVDSVSHQLMIFAGITMYVFGSIGNLLSICVFAIWSRSKKNSNKYSRSHQACNSSLYLLVSSIANLLVIIYPLFTRIMLDGYNYQITKEKILIRCKLRYYILHTCDLISLTCICLATFDRYLISSREVRLRKLSTTRRRTKLIILFLIVLLSLHSLPILKYYTVTEEGFCTIVSVAYLYYYLYIFQIFLHGLLPITFLSIFGILTFKQLRILNKRKVHSRTVNSERQLSRMLLLISLAIVLSSIPYCIEQSYLVLIKGNNRQLTSFFYLYHVACSLLFYTNPVTSFYIYYISTRNVRLQIRKIFCCEQNNQYFVIYKVKPITPTSDIFRRPMFHRSDLL</sequence>
<evidence type="ECO:0000256" key="3">
    <source>
        <dbReference type="ARBA" id="ARBA00022989"/>
    </source>
</evidence>
<dbReference type="PANTHER" id="PTHR24243:SF230">
    <property type="entry name" value="G-PROTEIN COUPLED RECEPTORS FAMILY 1 PROFILE DOMAIN-CONTAINING PROTEIN"/>
    <property type="match status" value="1"/>
</dbReference>
<feature type="transmembrane region" description="Helical" evidence="8">
    <location>
        <begin position="144"/>
        <end position="161"/>
    </location>
</feature>
<keyword evidence="4" id="KW-0297">G-protein coupled receptor</keyword>
<gene>
    <name evidence="10" type="ORF">XAT740_LOCUS47672</name>
</gene>
<dbReference type="EMBL" id="CAJNOR010006662">
    <property type="protein sequence ID" value="CAF1600617.1"/>
    <property type="molecule type" value="Genomic_DNA"/>
</dbReference>
<feature type="transmembrane region" description="Helical" evidence="8">
    <location>
        <begin position="12"/>
        <end position="37"/>
    </location>
</feature>
<dbReference type="InterPro" id="IPR017452">
    <property type="entry name" value="GPCR_Rhodpsn_7TM"/>
</dbReference>
<dbReference type="GO" id="GO:0004930">
    <property type="term" value="F:G protein-coupled receptor activity"/>
    <property type="evidence" value="ECO:0007669"/>
    <property type="project" value="UniProtKB-KW"/>
</dbReference>
<dbReference type="Proteomes" id="UP000663828">
    <property type="component" value="Unassembled WGS sequence"/>
</dbReference>
<dbReference type="Gene3D" id="1.20.1070.10">
    <property type="entry name" value="Rhodopsin 7-helix transmembrane proteins"/>
    <property type="match status" value="1"/>
</dbReference>
<dbReference type="GO" id="GO:0005886">
    <property type="term" value="C:plasma membrane"/>
    <property type="evidence" value="ECO:0007669"/>
    <property type="project" value="TreeGrafter"/>
</dbReference>
<dbReference type="PANTHER" id="PTHR24243">
    <property type="entry name" value="G-PROTEIN COUPLED RECEPTOR"/>
    <property type="match status" value="1"/>
</dbReference>
<feature type="transmembrane region" description="Helical" evidence="8">
    <location>
        <begin position="101"/>
        <end position="124"/>
    </location>
</feature>
<feature type="transmembrane region" description="Helical" evidence="8">
    <location>
        <begin position="229"/>
        <end position="250"/>
    </location>
</feature>
<reference evidence="10" key="1">
    <citation type="submission" date="2021-02" db="EMBL/GenBank/DDBJ databases">
        <authorList>
            <person name="Nowell W R."/>
        </authorList>
    </citation>
    <scope>NUCLEOTIDE SEQUENCE</scope>
</reference>
<evidence type="ECO:0000313" key="10">
    <source>
        <dbReference type="EMBL" id="CAF1600617.1"/>
    </source>
</evidence>
<evidence type="ECO:0000256" key="4">
    <source>
        <dbReference type="ARBA" id="ARBA00023040"/>
    </source>
</evidence>
<evidence type="ECO:0000256" key="5">
    <source>
        <dbReference type="ARBA" id="ARBA00023136"/>
    </source>
</evidence>
<keyword evidence="5 8" id="KW-0472">Membrane</keyword>
<evidence type="ECO:0000256" key="2">
    <source>
        <dbReference type="ARBA" id="ARBA00022692"/>
    </source>
</evidence>
<evidence type="ECO:0000256" key="6">
    <source>
        <dbReference type="ARBA" id="ARBA00023170"/>
    </source>
</evidence>
<feature type="transmembrane region" description="Helical" evidence="8">
    <location>
        <begin position="181"/>
        <end position="208"/>
    </location>
</feature>
<keyword evidence="3 8" id="KW-1133">Transmembrane helix</keyword>
<keyword evidence="2 8" id="KW-0812">Transmembrane</keyword>
<evidence type="ECO:0000256" key="8">
    <source>
        <dbReference type="SAM" id="Phobius"/>
    </source>
</evidence>
<keyword evidence="11" id="KW-1185">Reference proteome</keyword>
<evidence type="ECO:0000313" key="11">
    <source>
        <dbReference type="Proteomes" id="UP000663828"/>
    </source>
</evidence>
<feature type="transmembrane region" description="Helical" evidence="8">
    <location>
        <begin position="58"/>
        <end position="81"/>
    </location>
</feature>
<dbReference type="PROSITE" id="PS50262">
    <property type="entry name" value="G_PROTEIN_RECEP_F1_2"/>
    <property type="match status" value="1"/>
</dbReference>
<evidence type="ECO:0000256" key="1">
    <source>
        <dbReference type="ARBA" id="ARBA00004141"/>
    </source>
</evidence>
<keyword evidence="7" id="KW-0807">Transducer</keyword>
<dbReference type="SUPFAM" id="SSF81321">
    <property type="entry name" value="Family A G protein-coupled receptor-like"/>
    <property type="match status" value="1"/>
</dbReference>
<protein>
    <recommendedName>
        <fullName evidence="9">G-protein coupled receptors family 1 profile domain-containing protein</fullName>
    </recommendedName>
</protein>
<accession>A0A816ATF8</accession>
<keyword evidence="6" id="KW-0675">Receptor</keyword>
<dbReference type="InterPro" id="IPR000276">
    <property type="entry name" value="GPCR_Rhodpsn"/>
</dbReference>